<name>A0A9Q3YZT1_CLOBO</name>
<dbReference type="GO" id="GO:0008237">
    <property type="term" value="F:metallopeptidase activity"/>
    <property type="evidence" value="ECO:0007669"/>
    <property type="project" value="UniProtKB-KW"/>
</dbReference>
<gene>
    <name evidence="9" type="primary">pepV</name>
    <name evidence="9" type="ORF">G8S53_07975</name>
</gene>
<dbReference type="Gene3D" id="3.30.70.360">
    <property type="match status" value="2"/>
</dbReference>
<keyword evidence="4" id="KW-0479">Metal-binding</keyword>
<dbReference type="GO" id="GO:0006508">
    <property type="term" value="P:proteolysis"/>
    <property type="evidence" value="ECO:0007669"/>
    <property type="project" value="UniProtKB-KW"/>
</dbReference>
<evidence type="ECO:0000256" key="7">
    <source>
        <dbReference type="ARBA" id="ARBA00022997"/>
    </source>
</evidence>
<dbReference type="InterPro" id="IPR010964">
    <property type="entry name" value="M20A_pepV-rel"/>
</dbReference>
<dbReference type="GO" id="GO:0006526">
    <property type="term" value="P:L-arginine biosynthetic process"/>
    <property type="evidence" value="ECO:0007669"/>
    <property type="project" value="TreeGrafter"/>
</dbReference>
<dbReference type="InterPro" id="IPR050072">
    <property type="entry name" value="Peptidase_M20A"/>
</dbReference>
<evidence type="ECO:0000256" key="8">
    <source>
        <dbReference type="ARBA" id="ARBA00023049"/>
    </source>
</evidence>
<organism evidence="9 10">
    <name type="scientific">Clostridium botulinum C</name>
    <dbReference type="NCBI Taxonomy" id="36828"/>
    <lineage>
        <taxon>Bacteria</taxon>
        <taxon>Bacillati</taxon>
        <taxon>Bacillota</taxon>
        <taxon>Clostridia</taxon>
        <taxon>Eubacteriales</taxon>
        <taxon>Clostridiaceae</taxon>
        <taxon>Clostridium</taxon>
    </lineage>
</organism>
<dbReference type="GO" id="GO:0016805">
    <property type="term" value="F:dipeptidase activity"/>
    <property type="evidence" value="ECO:0007669"/>
    <property type="project" value="UniProtKB-KW"/>
</dbReference>
<reference evidence="9" key="2">
    <citation type="journal article" date="2021" name="Microorganisms">
        <title>Extensive Genome Exploration of Clostridium botulinum Group III Field Strains.</title>
        <authorList>
            <person name="Fillo S."/>
            <person name="Giordani F."/>
            <person name="Tonon E."/>
            <person name="Drigo I."/>
            <person name="Anselmo A."/>
            <person name="Fortunato A."/>
            <person name="Lista F."/>
            <person name="Bano L."/>
        </authorList>
    </citation>
    <scope>NUCLEOTIDE SEQUENCE</scope>
    <source>
        <strain evidence="9">IZSVe-TV_9877_3_12</strain>
    </source>
</reference>
<evidence type="ECO:0000256" key="2">
    <source>
        <dbReference type="ARBA" id="ARBA00006247"/>
    </source>
</evidence>
<dbReference type="AlphaFoldDB" id="A0A9Q3YZT1"/>
<keyword evidence="3" id="KW-0645">Protease</keyword>
<comment type="caution">
    <text evidence="9">The sequence shown here is derived from an EMBL/GenBank/DDBJ whole genome shotgun (WGS) entry which is preliminary data.</text>
</comment>
<dbReference type="CDD" id="cd03888">
    <property type="entry name" value="M20_PepV"/>
    <property type="match status" value="1"/>
</dbReference>
<comment type="similarity">
    <text evidence="2">Belongs to the peptidase M20A family.</text>
</comment>
<keyword evidence="6" id="KW-0862">Zinc</keyword>
<comment type="cofactor">
    <cofactor evidence="1">
        <name>Zn(2+)</name>
        <dbReference type="ChEBI" id="CHEBI:29105"/>
    </cofactor>
</comment>
<keyword evidence="5" id="KW-0378">Hydrolase</keyword>
<dbReference type="SUPFAM" id="SSF55031">
    <property type="entry name" value="Bacterial exopeptidase dimerisation domain"/>
    <property type="match status" value="1"/>
</dbReference>
<keyword evidence="8" id="KW-0482">Metalloprotease</keyword>
<accession>A0A9Q3YZT1</accession>
<dbReference type="Gene3D" id="3.40.630.10">
    <property type="entry name" value="Zn peptidases"/>
    <property type="match status" value="1"/>
</dbReference>
<evidence type="ECO:0000256" key="3">
    <source>
        <dbReference type="ARBA" id="ARBA00022670"/>
    </source>
</evidence>
<dbReference type="Pfam" id="PF01546">
    <property type="entry name" value="Peptidase_M20"/>
    <property type="match status" value="1"/>
</dbReference>
<evidence type="ECO:0000313" key="10">
    <source>
        <dbReference type="Proteomes" id="UP000813637"/>
    </source>
</evidence>
<dbReference type="PANTHER" id="PTHR43808">
    <property type="entry name" value="ACETYLORNITHINE DEACETYLASE"/>
    <property type="match status" value="1"/>
</dbReference>
<dbReference type="GO" id="GO:0008777">
    <property type="term" value="F:acetylornithine deacetylase activity"/>
    <property type="evidence" value="ECO:0007669"/>
    <property type="project" value="TreeGrafter"/>
</dbReference>
<proteinExistence type="inferred from homology"/>
<dbReference type="SUPFAM" id="SSF53187">
    <property type="entry name" value="Zn-dependent exopeptidases"/>
    <property type="match status" value="1"/>
</dbReference>
<dbReference type="NCBIfam" id="TIGR01887">
    <property type="entry name" value="dipeptidaselike"/>
    <property type="match status" value="1"/>
</dbReference>
<dbReference type="PROSITE" id="PS00758">
    <property type="entry name" value="ARGE_DAPE_CPG2_1"/>
    <property type="match status" value="1"/>
</dbReference>
<dbReference type="GO" id="GO:0008270">
    <property type="term" value="F:zinc ion binding"/>
    <property type="evidence" value="ECO:0007669"/>
    <property type="project" value="InterPro"/>
</dbReference>
<dbReference type="InterPro" id="IPR002933">
    <property type="entry name" value="Peptidase_M20"/>
</dbReference>
<evidence type="ECO:0000256" key="5">
    <source>
        <dbReference type="ARBA" id="ARBA00022801"/>
    </source>
</evidence>
<dbReference type="Proteomes" id="UP000813637">
    <property type="component" value="Unassembled WGS sequence"/>
</dbReference>
<protein>
    <submittedName>
        <fullName evidence="9">Dipeptidase PepV</fullName>
    </submittedName>
</protein>
<dbReference type="NCBIfam" id="NF005591">
    <property type="entry name" value="PRK07318.1"/>
    <property type="match status" value="1"/>
</dbReference>
<evidence type="ECO:0000256" key="6">
    <source>
        <dbReference type="ARBA" id="ARBA00022833"/>
    </source>
</evidence>
<evidence type="ECO:0000256" key="4">
    <source>
        <dbReference type="ARBA" id="ARBA00022723"/>
    </source>
</evidence>
<evidence type="ECO:0000256" key="1">
    <source>
        <dbReference type="ARBA" id="ARBA00001947"/>
    </source>
</evidence>
<dbReference type="EMBL" id="JAAMYB010000007">
    <property type="protein sequence ID" value="MCD3195222.1"/>
    <property type="molecule type" value="Genomic_DNA"/>
</dbReference>
<evidence type="ECO:0000313" key="9">
    <source>
        <dbReference type="EMBL" id="MCD3195222.1"/>
    </source>
</evidence>
<reference evidence="9" key="1">
    <citation type="submission" date="2020-02" db="EMBL/GenBank/DDBJ databases">
        <authorList>
            <person name="Fillo S."/>
            <person name="Giordani F."/>
            <person name="Tonon E."/>
            <person name="Drigo I."/>
            <person name="Anselmo A."/>
            <person name="Fortunato A."/>
            <person name="Bano L."/>
            <person name="Lista F."/>
        </authorList>
    </citation>
    <scope>NUCLEOTIDE SEQUENCE</scope>
    <source>
        <strain evidence="9">IZSVe-TV_9877_3_12</strain>
    </source>
</reference>
<dbReference type="InterPro" id="IPR036264">
    <property type="entry name" value="Bact_exopeptidase_dim_dom"/>
</dbReference>
<dbReference type="InterPro" id="IPR001261">
    <property type="entry name" value="ArgE/DapE_CS"/>
</dbReference>
<sequence length="469" mass="52213">MKGEVYMKINNLINNMRQDIIKSTQELISIKSVKGDPKENNPFGEGPARALQYCLDLCNNLGFKTVNLDNYIGYAEYGEGDEYVGVLGHVDVVPEGEGWLYPPYGAEIHDDKIYGRGSMDDKGPMVACIYGLKAIMDSGIKPSKKIRIIFGTNEESGSEGEIERYFKSEREPISGFTPDAEYPIINGEKGLTTFDLVKNFHHKGKESSIAFIKGGQKANMVPDYCEAGILINDSNIIIDAAKEFVDKTGYNISVEAKDEMVIIKSKGIAAHGSLPQLGKNAIMQLFMFIGTLPLEDCDVVRFIKFMNKHIGMEVHGKSFGVGLEDEVSGKLSFNVGVINLNQHEVTMTLNLRYPVTCKFEDMMQGLNKTLSNTDIKVKNMQHQEPLYFSSDNDIIKILSKVYEEQTGDKTKLLSIGGGTYAKEMPNIVAFGPIFPGEPDLDHQANEYIKIEDLMKNAKIYAHAMYELAK</sequence>
<dbReference type="PANTHER" id="PTHR43808:SF31">
    <property type="entry name" value="N-ACETYL-L-CITRULLINE DEACETYLASE"/>
    <property type="match status" value="1"/>
</dbReference>
<keyword evidence="7" id="KW-0224">Dipeptidase</keyword>